<dbReference type="InterPro" id="IPR018966">
    <property type="entry name" value="VTC_domain"/>
</dbReference>
<comment type="caution">
    <text evidence="2">The sequence shown here is derived from an EMBL/GenBank/DDBJ whole genome shotgun (WGS) entry which is preliminary data.</text>
</comment>
<organism evidence="2 3">
    <name type="scientific">Diplocloster agilis</name>
    <dbReference type="NCBI Taxonomy" id="2850323"/>
    <lineage>
        <taxon>Bacteria</taxon>
        <taxon>Bacillati</taxon>
        <taxon>Bacillota</taxon>
        <taxon>Clostridia</taxon>
        <taxon>Lachnospirales</taxon>
        <taxon>Lachnospiraceae</taxon>
        <taxon>Diplocloster</taxon>
    </lineage>
</organism>
<accession>A0A949NIM5</accession>
<dbReference type="InterPro" id="IPR042267">
    <property type="entry name" value="VTC_sf"/>
</dbReference>
<dbReference type="EMBL" id="JAHQCW010000032">
    <property type="protein sequence ID" value="MBU9738315.1"/>
    <property type="molecule type" value="Genomic_DNA"/>
</dbReference>
<proteinExistence type="predicted"/>
<dbReference type="AlphaFoldDB" id="A0A949NIM5"/>
<dbReference type="Gene3D" id="3.20.100.30">
    <property type="entry name" value="VTC, catalytic tunnel domain"/>
    <property type="match status" value="1"/>
</dbReference>
<protein>
    <submittedName>
        <fullName evidence="2">Polyphosphate polymerase domain-containing protein</fullName>
    </submittedName>
</protein>
<dbReference type="Proteomes" id="UP000712157">
    <property type="component" value="Unassembled WGS sequence"/>
</dbReference>
<evidence type="ECO:0000313" key="3">
    <source>
        <dbReference type="Proteomes" id="UP000712157"/>
    </source>
</evidence>
<name>A0A949NIM5_9FIRM</name>
<dbReference type="Pfam" id="PF09359">
    <property type="entry name" value="VTC"/>
    <property type="match status" value="1"/>
</dbReference>
<evidence type="ECO:0000259" key="1">
    <source>
        <dbReference type="Pfam" id="PF09359"/>
    </source>
</evidence>
<dbReference type="GO" id="GO:0006799">
    <property type="term" value="P:polyphosphate biosynthetic process"/>
    <property type="evidence" value="ECO:0007669"/>
    <property type="project" value="UniProtKB-ARBA"/>
</dbReference>
<sequence>MQRVLRQEKKYILNTEQRMRMEARLEKMLRPDPHNEGVGYMVRSLYFDTMTSRDFYDKLAGVELRRKMRMRIYHPEDEYAMLEIKQKQGQNQLKRSMRITRKEAMQMERGDYTPLRAYDNEFAAEYYSILTMNQYRPAAIVEYHRKAYILPENAIRITFDTGLTASEGRMSIFEAQPGLYPVIQPWKAFLEIKYNHFLLSYVKELLNMCDDSEMAVSKYCLSRRQSLHRSESI</sequence>
<dbReference type="CDD" id="cd07750">
    <property type="entry name" value="PolyPPase_VTC_like"/>
    <property type="match status" value="1"/>
</dbReference>
<keyword evidence="3" id="KW-1185">Reference proteome</keyword>
<gene>
    <name evidence="2" type="ORF">KTH89_17365</name>
</gene>
<feature type="domain" description="VTC" evidence="1">
    <location>
        <begin position="6"/>
        <end position="223"/>
    </location>
</feature>
<reference evidence="2" key="1">
    <citation type="submission" date="2021-06" db="EMBL/GenBank/DDBJ databases">
        <title>Description of novel taxa of the family Lachnospiraceae.</title>
        <authorList>
            <person name="Chaplin A.V."/>
            <person name="Sokolova S.R."/>
            <person name="Pikina A.P."/>
            <person name="Korzhanova M."/>
            <person name="Belova V."/>
            <person name="Korostin D."/>
            <person name="Efimov B.A."/>
        </authorList>
    </citation>
    <scope>NUCLEOTIDE SEQUENCE</scope>
    <source>
        <strain evidence="2">ASD5720</strain>
    </source>
</reference>
<evidence type="ECO:0000313" key="2">
    <source>
        <dbReference type="EMBL" id="MBU9738315.1"/>
    </source>
</evidence>